<dbReference type="PANTHER" id="PTHR13710:SF153">
    <property type="entry name" value="RECQ-LIKE DNA HELICASE BLM"/>
    <property type="match status" value="1"/>
</dbReference>
<evidence type="ECO:0000313" key="9">
    <source>
        <dbReference type="Proteomes" id="UP001152795"/>
    </source>
</evidence>
<dbReference type="PROSITE" id="PS51192">
    <property type="entry name" value="HELICASE_ATP_BIND_1"/>
    <property type="match status" value="1"/>
</dbReference>
<evidence type="ECO:0000256" key="4">
    <source>
        <dbReference type="ARBA" id="ARBA00023242"/>
    </source>
</evidence>
<comment type="catalytic activity">
    <reaction evidence="5">
        <text>Couples ATP hydrolysis with the unwinding of duplex DNA by translocating in the 3'-5' direction.</text>
        <dbReference type="EC" id="5.6.2.4"/>
    </reaction>
</comment>
<dbReference type="GO" id="GO:0000724">
    <property type="term" value="P:double-strand break repair via homologous recombination"/>
    <property type="evidence" value="ECO:0007669"/>
    <property type="project" value="TreeGrafter"/>
</dbReference>
<dbReference type="InterPro" id="IPR027417">
    <property type="entry name" value="P-loop_NTPase"/>
</dbReference>
<evidence type="ECO:0000256" key="1">
    <source>
        <dbReference type="ARBA" id="ARBA00005446"/>
    </source>
</evidence>
<keyword evidence="8" id="KW-0067">ATP-binding</keyword>
<keyword evidence="8" id="KW-0378">Hydrolase</keyword>
<dbReference type="EMBL" id="CACRXK020007390">
    <property type="protein sequence ID" value="CAB4012130.1"/>
    <property type="molecule type" value="Genomic_DNA"/>
</dbReference>
<dbReference type="PROSITE" id="PS51194">
    <property type="entry name" value="HELICASE_CTER"/>
    <property type="match status" value="1"/>
</dbReference>
<dbReference type="Pfam" id="PF00271">
    <property type="entry name" value="Helicase_C"/>
    <property type="match status" value="1"/>
</dbReference>
<keyword evidence="9" id="KW-1185">Reference proteome</keyword>
<evidence type="ECO:0000256" key="2">
    <source>
        <dbReference type="ARBA" id="ARBA00023125"/>
    </source>
</evidence>
<reference evidence="8" key="1">
    <citation type="submission" date="2020-04" db="EMBL/GenBank/DDBJ databases">
        <authorList>
            <person name="Alioto T."/>
            <person name="Alioto T."/>
            <person name="Gomez Garrido J."/>
        </authorList>
    </citation>
    <scope>NUCLEOTIDE SEQUENCE</scope>
    <source>
        <strain evidence="8">A484AB</strain>
    </source>
</reference>
<keyword evidence="4" id="KW-0539">Nucleus</keyword>
<dbReference type="GO" id="GO:0005634">
    <property type="term" value="C:nucleus"/>
    <property type="evidence" value="ECO:0007669"/>
    <property type="project" value="TreeGrafter"/>
</dbReference>
<dbReference type="OrthoDB" id="5989133at2759"/>
<dbReference type="SMART" id="SM00490">
    <property type="entry name" value="HELICc"/>
    <property type="match status" value="1"/>
</dbReference>
<evidence type="ECO:0000313" key="8">
    <source>
        <dbReference type="EMBL" id="CAB4012130.1"/>
    </source>
</evidence>
<dbReference type="GO" id="GO:0043138">
    <property type="term" value="F:3'-5' DNA helicase activity"/>
    <property type="evidence" value="ECO:0007669"/>
    <property type="project" value="UniProtKB-EC"/>
</dbReference>
<name>A0A6S7I862_PARCT</name>
<keyword evidence="2" id="KW-0238">DNA-binding</keyword>
<proteinExistence type="inferred from homology"/>
<evidence type="ECO:0000256" key="6">
    <source>
        <dbReference type="ARBA" id="ARBA00034808"/>
    </source>
</evidence>
<dbReference type="AlphaFoldDB" id="A0A6S7I862"/>
<keyword evidence="8" id="KW-0547">Nucleotide-binding</keyword>
<dbReference type="SUPFAM" id="SSF52540">
    <property type="entry name" value="P-loop containing nucleoside triphosphate hydrolases"/>
    <property type="match status" value="1"/>
</dbReference>
<keyword evidence="3" id="KW-0413">Isomerase</keyword>
<sequence length="424" mass="48321">MNAKWHEMLSTEIYQNNLFGVVTDEAHVIPKWGQNDKKEKRLAFRECFGRLGELRSILPGAPVLALTATVTKKIKKNVTESLSLKKDMVLIDANPNWPNIYLSVKKISNDLNSSFQWLVEKLKKEMNTMDRVLIYCKTIKDCGRIFTYFKCKLGSDAYYPAGTEQISINMLVGMYHHSTLQKHKERIINSLHDMQGVCRIIIATNALGMGVNFRNIRTVIHYGPPRQMDDFIQEIGRAGKCDTQMKLYASNIKRCLREILLAEFESLFTPHDTPHNCCTVCHKIGSCLQPGQCSVIIETDLDFLISSSPEERSRVVTAQQKRSLRELLLEMKQHIQLNDKSYYLSADSSTGFTASLIDLVVKNYVFDDIDIPEIDTYGSEADGELLTMYNLEYGGEYIQDTEKLSDYTSDIDVTDLSVMSDIDE</sequence>
<keyword evidence="8" id="KW-0347">Helicase</keyword>
<dbReference type="InterPro" id="IPR014001">
    <property type="entry name" value="Helicase_ATP-bd"/>
</dbReference>
<dbReference type="PANTHER" id="PTHR13710">
    <property type="entry name" value="DNA HELICASE RECQ FAMILY MEMBER"/>
    <property type="match status" value="1"/>
</dbReference>
<evidence type="ECO:0000256" key="3">
    <source>
        <dbReference type="ARBA" id="ARBA00023235"/>
    </source>
</evidence>
<gene>
    <name evidence="8" type="ORF">PACLA_8A066381</name>
</gene>
<comment type="similarity">
    <text evidence="1">Belongs to the helicase family. RecQ subfamily.</text>
</comment>
<dbReference type="Gene3D" id="3.40.50.300">
    <property type="entry name" value="P-loop containing nucleotide triphosphate hydrolases"/>
    <property type="match status" value="2"/>
</dbReference>
<dbReference type="GO" id="GO:0005737">
    <property type="term" value="C:cytoplasm"/>
    <property type="evidence" value="ECO:0007669"/>
    <property type="project" value="TreeGrafter"/>
</dbReference>
<comment type="caution">
    <text evidence="8">The sequence shown here is derived from an EMBL/GenBank/DDBJ whole genome shotgun (WGS) entry which is preliminary data.</text>
</comment>
<dbReference type="GO" id="GO:0003677">
    <property type="term" value="F:DNA binding"/>
    <property type="evidence" value="ECO:0007669"/>
    <property type="project" value="UniProtKB-KW"/>
</dbReference>
<dbReference type="InterPro" id="IPR001650">
    <property type="entry name" value="Helicase_C-like"/>
</dbReference>
<accession>A0A6S7I862</accession>
<organism evidence="8 9">
    <name type="scientific">Paramuricea clavata</name>
    <name type="common">Red gorgonian</name>
    <name type="synonym">Violescent sea-whip</name>
    <dbReference type="NCBI Taxonomy" id="317549"/>
    <lineage>
        <taxon>Eukaryota</taxon>
        <taxon>Metazoa</taxon>
        <taxon>Cnidaria</taxon>
        <taxon>Anthozoa</taxon>
        <taxon>Octocorallia</taxon>
        <taxon>Malacalcyonacea</taxon>
        <taxon>Plexauridae</taxon>
        <taxon>Paramuricea</taxon>
    </lineage>
</organism>
<dbReference type="Proteomes" id="UP001152795">
    <property type="component" value="Unassembled WGS sequence"/>
</dbReference>
<dbReference type="GO" id="GO:0009378">
    <property type="term" value="F:four-way junction helicase activity"/>
    <property type="evidence" value="ECO:0007669"/>
    <property type="project" value="TreeGrafter"/>
</dbReference>
<evidence type="ECO:0000256" key="7">
    <source>
        <dbReference type="ARBA" id="ARBA00044542"/>
    </source>
</evidence>
<evidence type="ECO:0000256" key="5">
    <source>
        <dbReference type="ARBA" id="ARBA00034617"/>
    </source>
</evidence>
<dbReference type="GO" id="GO:0005694">
    <property type="term" value="C:chromosome"/>
    <property type="evidence" value="ECO:0007669"/>
    <property type="project" value="TreeGrafter"/>
</dbReference>
<dbReference type="EC" id="5.6.2.4" evidence="6"/>
<protein>
    <recommendedName>
        <fullName evidence="6">DNA 3'-5' helicase</fullName>
        <ecNumber evidence="6">5.6.2.4</ecNumber>
    </recommendedName>
    <alternativeName>
        <fullName evidence="7">DNA 3'-5' helicase BLM</fullName>
    </alternativeName>
</protein>